<feature type="non-terminal residue" evidence="1">
    <location>
        <position position="1"/>
    </location>
</feature>
<evidence type="ECO:0000313" key="2">
    <source>
        <dbReference type="Proteomes" id="UP001202328"/>
    </source>
</evidence>
<protein>
    <submittedName>
        <fullName evidence="1">Uncharacterized protein</fullName>
    </submittedName>
</protein>
<accession>A0AAD4SZL8</accession>
<evidence type="ECO:0000313" key="1">
    <source>
        <dbReference type="EMBL" id="KAI3926814.1"/>
    </source>
</evidence>
<organism evidence="1 2">
    <name type="scientific">Papaver atlanticum</name>
    <dbReference type="NCBI Taxonomy" id="357466"/>
    <lineage>
        <taxon>Eukaryota</taxon>
        <taxon>Viridiplantae</taxon>
        <taxon>Streptophyta</taxon>
        <taxon>Embryophyta</taxon>
        <taxon>Tracheophyta</taxon>
        <taxon>Spermatophyta</taxon>
        <taxon>Magnoliopsida</taxon>
        <taxon>Ranunculales</taxon>
        <taxon>Papaveraceae</taxon>
        <taxon>Papaveroideae</taxon>
        <taxon>Papaver</taxon>
    </lineage>
</organism>
<name>A0AAD4SZL8_9MAGN</name>
<feature type="non-terminal residue" evidence="1">
    <location>
        <position position="73"/>
    </location>
</feature>
<dbReference type="AlphaFoldDB" id="A0AAD4SZL8"/>
<proteinExistence type="predicted"/>
<dbReference type="EMBL" id="JAJJMB010007869">
    <property type="protein sequence ID" value="KAI3926814.1"/>
    <property type="molecule type" value="Genomic_DNA"/>
</dbReference>
<keyword evidence="2" id="KW-1185">Reference proteome</keyword>
<reference evidence="1" key="1">
    <citation type="submission" date="2022-04" db="EMBL/GenBank/DDBJ databases">
        <title>A functionally conserved STORR gene fusion in Papaver species that diverged 16.8 million years ago.</title>
        <authorList>
            <person name="Catania T."/>
        </authorList>
    </citation>
    <scope>NUCLEOTIDE SEQUENCE</scope>
    <source>
        <strain evidence="1">S-188037</strain>
    </source>
</reference>
<dbReference type="Proteomes" id="UP001202328">
    <property type="component" value="Unassembled WGS sequence"/>
</dbReference>
<gene>
    <name evidence="1" type="ORF">MKW98_025899</name>
</gene>
<sequence length="73" mass="8141">KHSVSVSKARFVWVMDYAKKYFPFILSGRTITDAKGCGNTNQKCQELLFVLKNKDTPQVVPISNAKFGGSLCK</sequence>
<comment type="caution">
    <text evidence="1">The sequence shown here is derived from an EMBL/GenBank/DDBJ whole genome shotgun (WGS) entry which is preliminary data.</text>
</comment>